<dbReference type="PANTHER" id="PTHR11977:SF123">
    <property type="entry name" value="GELSOLIN"/>
    <property type="match status" value="1"/>
</dbReference>
<dbReference type="Pfam" id="PF00626">
    <property type="entry name" value="Gelsolin"/>
    <property type="match status" value="3"/>
</dbReference>
<evidence type="ECO:0000256" key="3">
    <source>
        <dbReference type="ARBA" id="ARBA00022737"/>
    </source>
</evidence>
<evidence type="ECO:0000313" key="6">
    <source>
        <dbReference type="Proteomes" id="UP000046393"/>
    </source>
</evidence>
<sequence length="374" mass="43400">MKLFRYLEGGTPTGFFHVEELYKDWKPKLWRCKGKRNVRCTEVKFEFNSLNSGDVFILDCGLTLYVWMPLDSGRLERIKGMAQAKSIRDVERAGRPTIHIIDSDWDTSEEFWYYFGGCSKVSQLKPPEADGIDENFWRDNRRDVTLWKVSDESGRLNTTLVSKGNFKKDQLDSMDAFILDAANGGVYVWIGKKCTKNERLHAMELGTKFIEQKHKSKHTRVIRVLEGAEPASFTQWSSAWYDAKKTQQFQPKLYQCSNESGRLLVEEISNFTQEDLDGDDVMIVDALNVIYVWIGTGANVEEKKHAQETAKATKIIFSKYLNTDSLPRTQEAIVETIYQGEETSTFKNLFPKWNDMLWELNVRSYENMRKLMFS</sequence>
<dbReference type="CDD" id="cd11291">
    <property type="entry name" value="gelsolin_S6_like"/>
    <property type="match status" value="1"/>
</dbReference>
<protein>
    <submittedName>
        <fullName evidence="7">Gelsolin-like domain-containing protein</fullName>
    </submittedName>
</protein>
<dbReference type="Proteomes" id="UP000046393">
    <property type="component" value="Unplaced"/>
</dbReference>
<dbReference type="SUPFAM" id="SSF55753">
    <property type="entry name" value="Actin depolymerizing proteins"/>
    <property type="match status" value="3"/>
</dbReference>
<dbReference type="InterPro" id="IPR007123">
    <property type="entry name" value="Gelsolin-like_dom"/>
</dbReference>
<keyword evidence="4" id="KW-0009">Actin-binding</keyword>
<dbReference type="GO" id="GO:0051016">
    <property type="term" value="P:barbed-end actin filament capping"/>
    <property type="evidence" value="ECO:0007669"/>
    <property type="project" value="TreeGrafter"/>
</dbReference>
<dbReference type="InterPro" id="IPR029006">
    <property type="entry name" value="ADF-H/Gelsolin-like_dom_sf"/>
</dbReference>
<comment type="similarity">
    <text evidence="1">Belongs to the villin/gelsolin family.</text>
</comment>
<dbReference type="GO" id="GO:0008154">
    <property type="term" value="P:actin polymerization or depolymerization"/>
    <property type="evidence" value="ECO:0007669"/>
    <property type="project" value="TreeGrafter"/>
</dbReference>
<dbReference type="AlphaFoldDB" id="A0A0N5AEE7"/>
<dbReference type="CDD" id="cd11289">
    <property type="entry name" value="gelsolin_S2_like"/>
    <property type="match status" value="1"/>
</dbReference>
<name>A0A0N5AEE7_9BILA</name>
<feature type="domain" description="Gelsolin-like" evidence="5">
    <location>
        <begin position="266"/>
        <end position="346"/>
    </location>
</feature>
<keyword evidence="6" id="KW-1185">Reference proteome</keyword>
<dbReference type="GO" id="GO:0005737">
    <property type="term" value="C:cytoplasm"/>
    <property type="evidence" value="ECO:0007669"/>
    <property type="project" value="TreeGrafter"/>
</dbReference>
<dbReference type="STRING" id="451379.A0A0N5AEE7"/>
<dbReference type="SMART" id="SM00262">
    <property type="entry name" value="GEL"/>
    <property type="match status" value="3"/>
</dbReference>
<accession>A0A0N5AEE7</accession>
<keyword evidence="3" id="KW-0677">Repeat</keyword>
<dbReference type="WBParaSite" id="SMUV_0000259801-mRNA-1">
    <property type="protein sequence ID" value="SMUV_0000259801-mRNA-1"/>
    <property type="gene ID" value="SMUV_0000259801"/>
</dbReference>
<dbReference type="GO" id="GO:0051015">
    <property type="term" value="F:actin filament binding"/>
    <property type="evidence" value="ECO:0007669"/>
    <property type="project" value="InterPro"/>
</dbReference>
<reference evidence="7" key="1">
    <citation type="submission" date="2017-02" db="UniProtKB">
        <authorList>
            <consortium name="WormBaseParasite"/>
        </authorList>
    </citation>
    <scope>IDENTIFICATION</scope>
</reference>
<organism evidence="6 7">
    <name type="scientific">Syphacia muris</name>
    <dbReference type="NCBI Taxonomy" id="451379"/>
    <lineage>
        <taxon>Eukaryota</taxon>
        <taxon>Metazoa</taxon>
        <taxon>Ecdysozoa</taxon>
        <taxon>Nematoda</taxon>
        <taxon>Chromadorea</taxon>
        <taxon>Rhabditida</taxon>
        <taxon>Spirurina</taxon>
        <taxon>Oxyuridomorpha</taxon>
        <taxon>Oxyuroidea</taxon>
        <taxon>Oxyuridae</taxon>
        <taxon>Syphacia</taxon>
    </lineage>
</organism>
<keyword evidence="2" id="KW-0117">Actin capping</keyword>
<proteinExistence type="inferred from homology"/>
<evidence type="ECO:0000259" key="5">
    <source>
        <dbReference type="Pfam" id="PF00626"/>
    </source>
</evidence>
<dbReference type="FunFam" id="3.40.20.10:FF:000005">
    <property type="entry name" value="Gelsolin"/>
    <property type="match status" value="1"/>
</dbReference>
<dbReference type="PRINTS" id="PR00597">
    <property type="entry name" value="GELSOLIN"/>
</dbReference>
<feature type="domain" description="Gelsolin-like" evidence="5">
    <location>
        <begin position="158"/>
        <end position="233"/>
    </location>
</feature>
<evidence type="ECO:0000256" key="4">
    <source>
        <dbReference type="ARBA" id="ARBA00023203"/>
    </source>
</evidence>
<dbReference type="PANTHER" id="PTHR11977">
    <property type="entry name" value="VILLIN"/>
    <property type="match status" value="1"/>
</dbReference>
<evidence type="ECO:0000256" key="1">
    <source>
        <dbReference type="ARBA" id="ARBA00008418"/>
    </source>
</evidence>
<dbReference type="GO" id="GO:0051014">
    <property type="term" value="P:actin filament severing"/>
    <property type="evidence" value="ECO:0007669"/>
    <property type="project" value="TreeGrafter"/>
</dbReference>
<dbReference type="Gene3D" id="3.40.20.10">
    <property type="entry name" value="Severin"/>
    <property type="match status" value="3"/>
</dbReference>
<evidence type="ECO:0000256" key="2">
    <source>
        <dbReference type="ARBA" id="ARBA00022467"/>
    </source>
</evidence>
<dbReference type="GO" id="GO:0015629">
    <property type="term" value="C:actin cytoskeleton"/>
    <property type="evidence" value="ECO:0007669"/>
    <property type="project" value="TreeGrafter"/>
</dbReference>
<dbReference type="InterPro" id="IPR007122">
    <property type="entry name" value="Villin/Gelsolin"/>
</dbReference>
<evidence type="ECO:0000313" key="7">
    <source>
        <dbReference type="WBParaSite" id="SMUV_0000259801-mRNA-1"/>
    </source>
</evidence>
<dbReference type="GO" id="GO:0005546">
    <property type="term" value="F:phosphatidylinositol-4,5-bisphosphate binding"/>
    <property type="evidence" value="ECO:0007669"/>
    <property type="project" value="TreeGrafter"/>
</dbReference>
<feature type="domain" description="Gelsolin-like" evidence="5">
    <location>
        <begin position="38"/>
        <end position="101"/>
    </location>
</feature>
<dbReference type="CDD" id="cd11292">
    <property type="entry name" value="gelsolin_S3_like"/>
    <property type="match status" value="1"/>
</dbReference>